<evidence type="ECO:0000313" key="2">
    <source>
        <dbReference type="EMBL" id="RYJ52423.1"/>
    </source>
</evidence>
<protein>
    <submittedName>
        <fullName evidence="2">Glyoxalase/bleomycin resistance/extradiol dioxygenase family protein</fullName>
    </submittedName>
</protein>
<accession>A0A482TLP0</accession>
<reference evidence="2 3" key="1">
    <citation type="submission" date="2019-01" db="EMBL/GenBank/DDBJ databases">
        <title>Flavobacterium sp. nov. isolated from arctic soil.</title>
        <authorList>
            <person name="Kim D.-U."/>
        </authorList>
    </citation>
    <scope>NUCLEOTIDE SEQUENCE [LARGE SCALE GENOMIC DNA]</scope>
    <source>
        <strain evidence="2 3">Kopri-42</strain>
    </source>
</reference>
<name>A0A482TLP0_9FLAO</name>
<dbReference type="InterPro" id="IPR029068">
    <property type="entry name" value="Glyas_Bleomycin-R_OHBP_Dase"/>
</dbReference>
<comment type="caution">
    <text evidence="2">The sequence shown here is derived from an EMBL/GenBank/DDBJ whole genome shotgun (WGS) entry which is preliminary data.</text>
</comment>
<dbReference type="OrthoDB" id="9798430at2"/>
<sequence>MASKIFLNLAVKDLKKSIDFFTTLGFSFNPQFTDEHATCMIIGENIFAMLVTEQRFKDFTKKEICNAHKNTEVLIAIDAESREKVDEMVKTAVDAGGSIYMEPQDHGWMYGHSFADLDGHQWEIMYMDENAIPQ</sequence>
<dbReference type="InterPro" id="IPR037523">
    <property type="entry name" value="VOC_core"/>
</dbReference>
<dbReference type="Proteomes" id="UP000253235">
    <property type="component" value="Unassembled WGS sequence"/>
</dbReference>
<dbReference type="CDD" id="cd09012">
    <property type="entry name" value="VOC_like"/>
    <property type="match status" value="1"/>
</dbReference>
<dbReference type="SUPFAM" id="SSF54593">
    <property type="entry name" value="Glyoxalase/Bleomycin resistance protein/Dihydroxybiphenyl dioxygenase"/>
    <property type="match status" value="1"/>
</dbReference>
<proteinExistence type="predicted"/>
<dbReference type="PANTHER" id="PTHR36503:SF2">
    <property type="entry name" value="BLR2408 PROTEIN"/>
    <property type="match status" value="1"/>
</dbReference>
<dbReference type="Pfam" id="PF00903">
    <property type="entry name" value="Glyoxalase"/>
    <property type="match status" value="1"/>
</dbReference>
<dbReference type="AlphaFoldDB" id="A0A482TLP0"/>
<keyword evidence="2" id="KW-0223">Dioxygenase</keyword>
<dbReference type="InterPro" id="IPR004360">
    <property type="entry name" value="Glyas_Fos-R_dOase_dom"/>
</dbReference>
<keyword evidence="3" id="KW-1185">Reference proteome</keyword>
<dbReference type="Gene3D" id="3.10.180.10">
    <property type="entry name" value="2,3-Dihydroxybiphenyl 1,2-Dioxygenase, domain 1"/>
    <property type="match status" value="1"/>
</dbReference>
<gene>
    <name evidence="2" type="ORF">DR871_009360</name>
</gene>
<organism evidence="2 3">
    <name type="scientific">Flavobacterium petrolei</name>
    <dbReference type="NCBI Taxonomy" id="2259594"/>
    <lineage>
        <taxon>Bacteria</taxon>
        <taxon>Pseudomonadati</taxon>
        <taxon>Bacteroidota</taxon>
        <taxon>Flavobacteriia</taxon>
        <taxon>Flavobacteriales</taxon>
        <taxon>Flavobacteriaceae</taxon>
        <taxon>Flavobacterium</taxon>
    </lineage>
</organism>
<dbReference type="PROSITE" id="PS51819">
    <property type="entry name" value="VOC"/>
    <property type="match status" value="1"/>
</dbReference>
<evidence type="ECO:0000313" key="3">
    <source>
        <dbReference type="Proteomes" id="UP000253235"/>
    </source>
</evidence>
<keyword evidence="2" id="KW-0560">Oxidoreductase</keyword>
<dbReference type="EMBL" id="QNVY02000002">
    <property type="protein sequence ID" value="RYJ52423.1"/>
    <property type="molecule type" value="Genomic_DNA"/>
</dbReference>
<dbReference type="GO" id="GO:0051213">
    <property type="term" value="F:dioxygenase activity"/>
    <property type="evidence" value="ECO:0007669"/>
    <property type="project" value="UniProtKB-KW"/>
</dbReference>
<feature type="domain" description="VOC" evidence="1">
    <location>
        <begin position="3"/>
        <end position="127"/>
    </location>
</feature>
<dbReference type="RefSeq" id="WP_113665526.1">
    <property type="nucleotide sequence ID" value="NZ_QNVY02000002.1"/>
</dbReference>
<evidence type="ECO:0000259" key="1">
    <source>
        <dbReference type="PROSITE" id="PS51819"/>
    </source>
</evidence>
<dbReference type="PANTHER" id="PTHR36503">
    <property type="entry name" value="BLR2520 PROTEIN"/>
    <property type="match status" value="1"/>
</dbReference>